<protein>
    <submittedName>
        <fullName evidence="2">GGDEF: diguanylate cyclase (GGDEF) domain protein</fullName>
    </submittedName>
</protein>
<dbReference type="Proteomes" id="UP000318542">
    <property type="component" value="Unassembled WGS sequence"/>
</dbReference>
<comment type="caution">
    <text evidence="2">The sequence shown here is derived from an EMBL/GenBank/DDBJ whole genome shotgun (WGS) entry which is preliminary data.</text>
</comment>
<name>A0A554WY73_9BURK</name>
<evidence type="ECO:0000313" key="3">
    <source>
        <dbReference type="Proteomes" id="UP000318542"/>
    </source>
</evidence>
<dbReference type="SUPFAM" id="SSF55073">
    <property type="entry name" value="Nucleotide cyclase"/>
    <property type="match status" value="1"/>
</dbReference>
<evidence type="ECO:0000259" key="1">
    <source>
        <dbReference type="Pfam" id="PF00990"/>
    </source>
</evidence>
<feature type="domain" description="GGDEF" evidence="1">
    <location>
        <begin position="8"/>
        <end position="146"/>
    </location>
</feature>
<dbReference type="InterPro" id="IPR043128">
    <property type="entry name" value="Rev_trsase/Diguanyl_cyclase"/>
</dbReference>
<proteinExistence type="predicted"/>
<dbReference type="Pfam" id="PF00990">
    <property type="entry name" value="GGDEF"/>
    <property type="match status" value="1"/>
</dbReference>
<dbReference type="InterPro" id="IPR000160">
    <property type="entry name" value="GGDEF_dom"/>
</dbReference>
<dbReference type="AlphaFoldDB" id="A0A554WY73"/>
<sequence length="169" mass="18224">MPLREGDTRLPNRAAALDQLPRALSLAERRGLTVTLLWIVVDQPSARHDAQQRADLDLAHRLLPRLRTHEMLTHWGPGQFLLLLPDADVPSALVLASDLRQLAGAVPPEGAADAPAAAVAATSISIGVHGRRPHGAQDWRELAAEMVIAVQRVLEITVANGPGRIEIEP</sequence>
<organism evidence="2 3">
    <name type="scientific">Tepidimonas thermarum</name>
    <dbReference type="NCBI Taxonomy" id="335431"/>
    <lineage>
        <taxon>Bacteria</taxon>
        <taxon>Pseudomonadati</taxon>
        <taxon>Pseudomonadota</taxon>
        <taxon>Betaproteobacteria</taxon>
        <taxon>Burkholderiales</taxon>
        <taxon>Tepidimonas</taxon>
    </lineage>
</organism>
<accession>A0A554WY73</accession>
<evidence type="ECO:0000313" key="2">
    <source>
        <dbReference type="EMBL" id="TSE28530.1"/>
    </source>
</evidence>
<keyword evidence="3" id="KW-1185">Reference proteome</keyword>
<reference evidence="2 3" key="1">
    <citation type="submission" date="2019-07" db="EMBL/GenBank/DDBJ databases">
        <title>Tepidimonas thermarum AA-1 draft genome.</title>
        <authorList>
            <person name="Da Costa M.S."/>
            <person name="Froufe H.J.C."/>
            <person name="Egas C."/>
            <person name="Albuquerque L."/>
        </authorList>
    </citation>
    <scope>NUCLEOTIDE SEQUENCE [LARGE SCALE GENOMIC DNA]</scope>
    <source>
        <strain evidence="2 3">AA-1</strain>
    </source>
</reference>
<gene>
    <name evidence="2" type="ORF">Tther_02046</name>
</gene>
<dbReference type="Gene3D" id="3.30.70.270">
    <property type="match status" value="1"/>
</dbReference>
<dbReference type="InterPro" id="IPR029787">
    <property type="entry name" value="Nucleotide_cyclase"/>
</dbReference>
<dbReference type="EMBL" id="VJOL01000045">
    <property type="protein sequence ID" value="TSE28530.1"/>
    <property type="molecule type" value="Genomic_DNA"/>
</dbReference>